<evidence type="ECO:0000256" key="1">
    <source>
        <dbReference type="SAM" id="MobiDB-lite"/>
    </source>
</evidence>
<feature type="non-terminal residue" evidence="2">
    <location>
        <position position="1"/>
    </location>
</feature>
<dbReference type="EMBL" id="LAZR01013909">
    <property type="protein sequence ID" value="KKM19788.1"/>
    <property type="molecule type" value="Genomic_DNA"/>
</dbReference>
<dbReference type="InterPro" id="IPR029475">
    <property type="entry name" value="DUF6807"/>
</dbReference>
<organism evidence="2">
    <name type="scientific">marine sediment metagenome</name>
    <dbReference type="NCBI Taxonomy" id="412755"/>
    <lineage>
        <taxon>unclassified sequences</taxon>
        <taxon>metagenomes</taxon>
        <taxon>ecological metagenomes</taxon>
    </lineage>
</organism>
<name>A0A0F9KCB5_9ZZZZ</name>
<comment type="caution">
    <text evidence="2">The sequence shown here is derived from an EMBL/GenBank/DDBJ whole genome shotgun (WGS) entry which is preliminary data.</text>
</comment>
<evidence type="ECO:0000313" key="2">
    <source>
        <dbReference type="EMBL" id="KKM19788.1"/>
    </source>
</evidence>
<protein>
    <submittedName>
        <fullName evidence="2">Uncharacterized protein</fullName>
    </submittedName>
</protein>
<accession>A0A0F9KCB5</accession>
<proteinExistence type="predicted"/>
<reference evidence="2" key="1">
    <citation type="journal article" date="2015" name="Nature">
        <title>Complex archaea that bridge the gap between prokaryotes and eukaryotes.</title>
        <authorList>
            <person name="Spang A."/>
            <person name="Saw J.H."/>
            <person name="Jorgensen S.L."/>
            <person name="Zaremba-Niedzwiedzka K."/>
            <person name="Martijn J."/>
            <person name="Lind A.E."/>
            <person name="van Eijk R."/>
            <person name="Schleper C."/>
            <person name="Guy L."/>
            <person name="Ettema T.J."/>
        </authorList>
    </citation>
    <scope>NUCLEOTIDE SEQUENCE</scope>
</reference>
<dbReference type="AlphaFoldDB" id="A0A0F9KCB5"/>
<gene>
    <name evidence="2" type="ORF">LCGC14_1652050</name>
</gene>
<feature type="region of interest" description="Disordered" evidence="1">
    <location>
        <begin position="1"/>
        <end position="21"/>
    </location>
</feature>
<dbReference type="Pfam" id="PF14100">
    <property type="entry name" value="DUF6807"/>
    <property type="match status" value="1"/>
</dbReference>
<sequence length="145" mass="15852">ELEHPSSSPEKFVGGDGKVTEVPQLDNQGVTGLYRSSEGLEGDDVWAKRANWVKLSGTIGAEPISLVMIDHPSNPGYPTYWHARGYGLFAANPFGQKIFSGGAEELNFQLPAGESVTFRHRVLIDSGRDLNDEAINRVFQEFSAT</sequence>